<proteinExistence type="predicted"/>
<dbReference type="InterPro" id="IPR010178">
    <property type="entry name" value="Lit"/>
</dbReference>
<evidence type="ECO:0000313" key="2">
    <source>
        <dbReference type="EMBL" id="WEG35239.1"/>
    </source>
</evidence>
<name>A0ABY8C5M3_9FIRM</name>
<organism evidence="2 3">
    <name type="scientific">Amygdalobacter indicium</name>
    <dbReference type="NCBI Taxonomy" id="3029272"/>
    <lineage>
        <taxon>Bacteria</taxon>
        <taxon>Bacillati</taxon>
        <taxon>Bacillota</taxon>
        <taxon>Clostridia</taxon>
        <taxon>Eubacteriales</taxon>
        <taxon>Oscillospiraceae</taxon>
        <taxon>Amygdalobacter</taxon>
    </lineage>
</organism>
<evidence type="ECO:0000313" key="3">
    <source>
        <dbReference type="Proteomes" id="UP001220478"/>
    </source>
</evidence>
<keyword evidence="1" id="KW-0472">Membrane</keyword>
<reference evidence="2 3" key="1">
    <citation type="submission" date="2023-02" db="EMBL/GenBank/DDBJ databases">
        <title>Novel Oscillospiraceae bacterial genomes.</title>
        <authorList>
            <person name="Srinivasan S."/>
            <person name="Austin M.N."/>
            <person name="Fiedler T.L."/>
            <person name="Strenk S.M."/>
            <person name="Agnew K.J."/>
            <person name="Nagana Gowda G.A."/>
            <person name="Raftery D."/>
            <person name="Beamer M.A."/>
            <person name="Achilles S.L."/>
            <person name="Wiesenfeld H.C."/>
            <person name="Fredricks D.N."/>
            <person name="Hillier S.L."/>
        </authorList>
    </citation>
    <scope>NUCLEOTIDE SEQUENCE [LARGE SCALE GENOMIC DNA]</scope>
    <source>
        <strain evidence="2 3">CHIC02 1186E3-8</strain>
    </source>
</reference>
<dbReference type="EMBL" id="CP118868">
    <property type="protein sequence ID" value="WEG35239.1"/>
    <property type="molecule type" value="Genomic_DNA"/>
</dbReference>
<dbReference type="Pfam" id="PF07314">
    <property type="entry name" value="Lit"/>
    <property type="match status" value="1"/>
</dbReference>
<keyword evidence="1" id="KW-1133">Transmembrane helix</keyword>
<keyword evidence="3" id="KW-1185">Reference proteome</keyword>
<feature type="transmembrane region" description="Helical" evidence="1">
    <location>
        <begin position="12"/>
        <end position="30"/>
    </location>
</feature>
<protein>
    <submittedName>
        <fullName evidence="2">DUF1461 domain-containing protein</fullName>
    </submittedName>
</protein>
<keyword evidence="1" id="KW-0812">Transmembrane</keyword>
<sequence>MGKYQRNGLQISLAVIMSLSLTWVILLQSLTYCCFNRQFYQDNFRKLQTSTKVDIDAADLNKSVDCLFDYLLQRRDDLNLQVCLLSSGQKTEMFNRREKDHMVDVKSLLQRVMFSQKAALTVFVLLFLLLPLLYRRAAATLWTDYLLSYRAGFIGGIVTALLFIAIIAVFAACDFSTFWWKFHELLFTNDLWQLDPVESRLINLVEGEFFSNLVQYIISVTVTALVVAYALILLVLRILLKLSRKLRTLG</sequence>
<accession>A0ABY8C5M3</accession>
<dbReference type="RefSeq" id="WP_315571306.1">
    <property type="nucleotide sequence ID" value="NZ_CP118868.1"/>
</dbReference>
<feature type="transmembrane region" description="Helical" evidence="1">
    <location>
        <begin position="114"/>
        <end position="134"/>
    </location>
</feature>
<evidence type="ECO:0000256" key="1">
    <source>
        <dbReference type="SAM" id="Phobius"/>
    </source>
</evidence>
<feature type="transmembrane region" description="Helical" evidence="1">
    <location>
        <begin position="146"/>
        <end position="172"/>
    </location>
</feature>
<dbReference type="Proteomes" id="UP001220478">
    <property type="component" value="Chromosome"/>
</dbReference>
<gene>
    <name evidence="2" type="ORF">PYS61_04725</name>
</gene>
<feature type="transmembrane region" description="Helical" evidence="1">
    <location>
        <begin position="213"/>
        <end position="240"/>
    </location>
</feature>